<dbReference type="RefSeq" id="WP_066850287.1">
    <property type="nucleotide sequence ID" value="NZ_CP019603.1"/>
</dbReference>
<dbReference type="Proteomes" id="UP000515297">
    <property type="component" value="Plasmid plas1"/>
</dbReference>
<geneLocation type="plasmid" evidence="4">
    <name>pcme4a9i</name>
</geneLocation>
<name>A0A1Z1FGN3_9SPHN</name>
<dbReference type="SUPFAM" id="SSF50249">
    <property type="entry name" value="Nucleic acid-binding proteins"/>
    <property type="match status" value="1"/>
</dbReference>
<reference evidence="2 4" key="1">
    <citation type="submission" date="2017-01" db="EMBL/GenBank/DDBJ databases">
        <title>Complete genome sequence of esterase-producing bacterium Croceicoccus marinus E4A9.</title>
        <authorList>
            <person name="Wu Y.-H."/>
            <person name="Cheng H."/>
            <person name="Xu L."/>
            <person name="Huo Y.-Y."/>
            <person name="Wang C.-S."/>
            <person name="Xu X.-W."/>
        </authorList>
    </citation>
    <scope>NUCLEOTIDE SEQUENCE [LARGE SCALE GENOMIC DNA]</scope>
    <source>
        <strain evidence="2 4">E4A9</strain>
        <plasmid evidence="2">pCME4A9I</plasmid>
        <plasmid evidence="4">Plasmid pcme4a9i</plasmid>
    </source>
</reference>
<gene>
    <name evidence="2" type="ORF">A9D14_16370</name>
    <name evidence="3" type="ORF">H4O24_16085</name>
</gene>
<evidence type="ECO:0000313" key="4">
    <source>
        <dbReference type="Proteomes" id="UP000195807"/>
    </source>
</evidence>
<dbReference type="Pfam" id="PF01796">
    <property type="entry name" value="OB_ChsH2_C"/>
    <property type="match status" value="1"/>
</dbReference>
<dbReference type="PANTHER" id="PTHR34075">
    <property type="entry name" value="BLR3430 PROTEIN"/>
    <property type="match status" value="1"/>
</dbReference>
<reference evidence="3 5" key="2">
    <citation type="submission" date="2020-08" db="EMBL/GenBank/DDBJ databases">
        <authorList>
            <person name="Liu G."/>
            <person name="Sun C."/>
        </authorList>
    </citation>
    <scope>NUCLEOTIDE SEQUENCE [LARGE SCALE GENOMIC DNA]</scope>
    <source>
        <strain evidence="3 5">OT19</strain>
        <plasmid evidence="3 5">plas1</plasmid>
    </source>
</reference>
<geneLocation type="plasmid" evidence="3 5">
    <name>plas1</name>
</geneLocation>
<feature type="domain" description="ChsH2 C-terminal OB-fold" evidence="1">
    <location>
        <begin position="45"/>
        <end position="103"/>
    </location>
</feature>
<protein>
    <submittedName>
        <fullName evidence="3">OB-fold domain-containing protein</fullName>
    </submittedName>
</protein>
<keyword evidence="4" id="KW-1185">Reference proteome</keyword>
<dbReference type="EMBL" id="CP060053">
    <property type="protein sequence ID" value="QNE07402.1"/>
    <property type="molecule type" value="Genomic_DNA"/>
</dbReference>
<sequence>MGPERHWREALASGRLMFQRSLASGQVFFPPRLAEPGTGDRDWEWVDAPLVATIYSLTIIPARGGPDRAVALVDFDGGGRMMGDVGGRDPAALRIGMRVEARIDDSGDNPRVWFDAAKAAP</sequence>
<evidence type="ECO:0000313" key="2">
    <source>
        <dbReference type="EMBL" id="ARU17895.1"/>
    </source>
</evidence>
<proteinExistence type="predicted"/>
<dbReference type="EMBL" id="CP019603">
    <property type="protein sequence ID" value="ARU17895.1"/>
    <property type="molecule type" value="Genomic_DNA"/>
</dbReference>
<organism evidence="2 4">
    <name type="scientific">Croceicoccus marinus</name>
    <dbReference type="NCBI Taxonomy" id="450378"/>
    <lineage>
        <taxon>Bacteria</taxon>
        <taxon>Pseudomonadati</taxon>
        <taxon>Pseudomonadota</taxon>
        <taxon>Alphaproteobacteria</taxon>
        <taxon>Sphingomonadales</taxon>
        <taxon>Erythrobacteraceae</taxon>
        <taxon>Croceicoccus</taxon>
    </lineage>
</organism>
<keyword evidence="2" id="KW-0614">Plasmid</keyword>
<dbReference type="KEGG" id="cman:A9D14_16370"/>
<dbReference type="AlphaFoldDB" id="A0A1Z1FGN3"/>
<dbReference type="InterPro" id="IPR002878">
    <property type="entry name" value="ChsH2_C"/>
</dbReference>
<geneLocation type="plasmid" evidence="2">
    <name>pCME4A9I</name>
</geneLocation>
<dbReference type="STRING" id="450378.GCA_001661675_03290"/>
<evidence type="ECO:0000313" key="3">
    <source>
        <dbReference type="EMBL" id="QNE07402.1"/>
    </source>
</evidence>
<dbReference type="OrthoDB" id="7210118at2"/>
<dbReference type="Proteomes" id="UP000195807">
    <property type="component" value="Plasmid pCME4A9I"/>
</dbReference>
<dbReference type="InterPro" id="IPR052513">
    <property type="entry name" value="Thioester_dehydratase-like"/>
</dbReference>
<dbReference type="PANTHER" id="PTHR34075:SF5">
    <property type="entry name" value="BLR3430 PROTEIN"/>
    <property type="match status" value="1"/>
</dbReference>
<evidence type="ECO:0000259" key="1">
    <source>
        <dbReference type="Pfam" id="PF01796"/>
    </source>
</evidence>
<dbReference type="InterPro" id="IPR012340">
    <property type="entry name" value="NA-bd_OB-fold"/>
</dbReference>
<evidence type="ECO:0000313" key="5">
    <source>
        <dbReference type="Proteomes" id="UP000515297"/>
    </source>
</evidence>
<accession>A0A1Z1FGN3</accession>